<dbReference type="PIRSF" id="PIRSF000847">
    <property type="entry name" value="Phos_ph_gly_syn"/>
    <property type="match status" value="1"/>
</dbReference>
<dbReference type="PANTHER" id="PTHR14269:SF62">
    <property type="entry name" value="CDP-DIACYLGLYCEROL--GLYCEROL-3-PHOSPHATE 3-PHOSPHATIDYLTRANSFERASE 1, CHLOROPLASTIC"/>
    <property type="match status" value="1"/>
</dbReference>
<name>A0A5B8G481_9RHOB</name>
<dbReference type="KEGG" id="ppru:FDP22_11240"/>
<evidence type="ECO:0000256" key="10">
    <source>
        <dbReference type="ARBA" id="ARBA00022989"/>
    </source>
</evidence>
<dbReference type="InterPro" id="IPR043130">
    <property type="entry name" value="CDP-OH_PTrfase_TM_dom"/>
</dbReference>
<reference evidence="19 20" key="1">
    <citation type="submission" date="2019-06" db="EMBL/GenBank/DDBJ databases">
        <title>Genome sequence of Rhodobacteraceae bacterium D4M1.</title>
        <authorList>
            <person name="Cao J."/>
        </authorList>
    </citation>
    <scope>NUCLEOTIDE SEQUENCE [LARGE SCALE GENOMIC DNA]</scope>
    <source>
        <strain evidence="19 20">D4M1</strain>
    </source>
</reference>
<evidence type="ECO:0000256" key="5">
    <source>
        <dbReference type="ARBA" id="ARBA00013170"/>
    </source>
</evidence>
<proteinExistence type="inferred from homology"/>
<evidence type="ECO:0000256" key="6">
    <source>
        <dbReference type="ARBA" id="ARBA00014944"/>
    </source>
</evidence>
<keyword evidence="10 18" id="KW-1133">Transmembrane helix</keyword>
<feature type="transmembrane region" description="Helical" evidence="18">
    <location>
        <begin position="74"/>
        <end position="102"/>
    </location>
</feature>
<evidence type="ECO:0000256" key="13">
    <source>
        <dbReference type="ARBA" id="ARBA00023209"/>
    </source>
</evidence>
<protein>
    <recommendedName>
        <fullName evidence="6 16">CDP-diacylglycerol--glycerol-3-phosphate 3-phosphatidyltransferase</fullName>
        <ecNumber evidence="5 16">2.7.8.5</ecNumber>
    </recommendedName>
</protein>
<keyword evidence="8 17" id="KW-0808">Transferase</keyword>
<dbReference type="GO" id="GO:0016020">
    <property type="term" value="C:membrane"/>
    <property type="evidence" value="ECO:0007669"/>
    <property type="project" value="UniProtKB-SubCell"/>
</dbReference>
<evidence type="ECO:0000256" key="8">
    <source>
        <dbReference type="ARBA" id="ARBA00022679"/>
    </source>
</evidence>
<keyword evidence="11" id="KW-0443">Lipid metabolism</keyword>
<evidence type="ECO:0000256" key="1">
    <source>
        <dbReference type="ARBA" id="ARBA00004141"/>
    </source>
</evidence>
<feature type="transmembrane region" description="Helical" evidence="18">
    <location>
        <begin position="6"/>
        <end position="27"/>
    </location>
</feature>
<comment type="pathway">
    <text evidence="3">Lipid metabolism.</text>
</comment>
<dbReference type="Pfam" id="PF01066">
    <property type="entry name" value="CDP-OH_P_transf"/>
    <property type="match status" value="1"/>
</dbReference>
<dbReference type="EC" id="2.7.8.5" evidence="5 16"/>
<dbReference type="Gene3D" id="1.20.120.1760">
    <property type="match status" value="1"/>
</dbReference>
<dbReference type="GO" id="GO:0046474">
    <property type="term" value="P:glycerophospholipid biosynthetic process"/>
    <property type="evidence" value="ECO:0007669"/>
    <property type="project" value="TreeGrafter"/>
</dbReference>
<dbReference type="AlphaFoldDB" id="A0A5B8G481"/>
<evidence type="ECO:0000256" key="17">
    <source>
        <dbReference type="RuleBase" id="RU003750"/>
    </source>
</evidence>
<evidence type="ECO:0000256" key="16">
    <source>
        <dbReference type="NCBIfam" id="TIGR00560"/>
    </source>
</evidence>
<comment type="catalytic activity">
    <reaction evidence="15">
        <text>a CDP-1,2-diacyl-sn-glycerol + sn-glycerol 3-phosphate = a 1,2-diacyl-sn-glycero-3-phospho-(1'-sn-glycero-3'-phosphate) + CMP + H(+)</text>
        <dbReference type="Rhea" id="RHEA:12593"/>
        <dbReference type="ChEBI" id="CHEBI:15378"/>
        <dbReference type="ChEBI" id="CHEBI:57597"/>
        <dbReference type="ChEBI" id="CHEBI:58332"/>
        <dbReference type="ChEBI" id="CHEBI:60110"/>
        <dbReference type="ChEBI" id="CHEBI:60377"/>
        <dbReference type="EC" id="2.7.8.5"/>
    </reaction>
</comment>
<dbReference type="OrthoDB" id="9796672at2"/>
<organism evidence="19 20">
    <name type="scientific">Paroceanicella profunda</name>
    <dbReference type="NCBI Taxonomy" id="2579971"/>
    <lineage>
        <taxon>Bacteria</taxon>
        <taxon>Pseudomonadati</taxon>
        <taxon>Pseudomonadota</taxon>
        <taxon>Alphaproteobacteria</taxon>
        <taxon>Rhodobacterales</taxon>
        <taxon>Paracoccaceae</taxon>
        <taxon>Paroceanicella</taxon>
    </lineage>
</organism>
<feature type="transmembrane region" description="Helical" evidence="18">
    <location>
        <begin position="156"/>
        <end position="177"/>
    </location>
</feature>
<keyword evidence="9 18" id="KW-0812">Transmembrane</keyword>
<evidence type="ECO:0000256" key="2">
    <source>
        <dbReference type="ARBA" id="ARBA00005042"/>
    </source>
</evidence>
<accession>A0A5B8G481</accession>
<gene>
    <name evidence="19" type="primary">pgsA</name>
    <name evidence="19" type="ORF">FDP22_11240</name>
</gene>
<dbReference type="GO" id="GO:0008444">
    <property type="term" value="F:CDP-diacylglycerol-glycerol-3-phosphate 3-phosphatidyltransferase activity"/>
    <property type="evidence" value="ECO:0007669"/>
    <property type="project" value="UniProtKB-UniRule"/>
</dbReference>
<evidence type="ECO:0000256" key="7">
    <source>
        <dbReference type="ARBA" id="ARBA00022516"/>
    </source>
</evidence>
<dbReference type="PANTHER" id="PTHR14269">
    <property type="entry name" value="CDP-DIACYLGLYCEROL--GLYCEROL-3-PHOSPHATE 3-PHOSPHATIDYLTRANSFERASE-RELATED"/>
    <property type="match status" value="1"/>
</dbReference>
<evidence type="ECO:0000256" key="12">
    <source>
        <dbReference type="ARBA" id="ARBA00023136"/>
    </source>
</evidence>
<evidence type="ECO:0000256" key="14">
    <source>
        <dbReference type="ARBA" id="ARBA00023264"/>
    </source>
</evidence>
<evidence type="ECO:0000256" key="9">
    <source>
        <dbReference type="ARBA" id="ARBA00022692"/>
    </source>
</evidence>
<evidence type="ECO:0000256" key="11">
    <source>
        <dbReference type="ARBA" id="ARBA00023098"/>
    </source>
</evidence>
<comment type="similarity">
    <text evidence="4 17">Belongs to the CDP-alcohol phosphatidyltransferase class-I family.</text>
</comment>
<dbReference type="NCBIfam" id="TIGR00560">
    <property type="entry name" value="pgsA"/>
    <property type="match status" value="1"/>
</dbReference>
<feature type="transmembrane region" description="Helical" evidence="18">
    <location>
        <begin position="130"/>
        <end position="150"/>
    </location>
</feature>
<keyword evidence="20" id="KW-1185">Reference proteome</keyword>
<dbReference type="InterPro" id="IPR004570">
    <property type="entry name" value="Phosphatidylglycerol_P_synth"/>
</dbReference>
<dbReference type="InterPro" id="IPR048254">
    <property type="entry name" value="CDP_ALCOHOL_P_TRANSF_CS"/>
</dbReference>
<dbReference type="EMBL" id="CP040818">
    <property type="protein sequence ID" value="QDL93693.1"/>
    <property type="molecule type" value="Genomic_DNA"/>
</dbReference>
<dbReference type="InterPro" id="IPR050324">
    <property type="entry name" value="CDP-alcohol_PTase-I"/>
</dbReference>
<keyword evidence="13" id="KW-0594">Phospholipid biosynthesis</keyword>
<evidence type="ECO:0000313" key="20">
    <source>
        <dbReference type="Proteomes" id="UP000305888"/>
    </source>
</evidence>
<evidence type="ECO:0000256" key="18">
    <source>
        <dbReference type="SAM" id="Phobius"/>
    </source>
</evidence>
<keyword evidence="7" id="KW-0444">Lipid biosynthesis</keyword>
<comment type="pathway">
    <text evidence="2">Phospholipid metabolism; phosphatidylglycerol biosynthesis; phosphatidylglycerol from CDP-diacylglycerol: step 1/2.</text>
</comment>
<sequence length="188" mass="20205">MHWTVPNLLTVGRVLAAPLVAMAFVVFDRPTADRLALVLFVTASLTDFLDGWLARRWNQVSDLGRMLDPVADKAMVVIALATLIGLTRLDWLVLLPAVFILLREVLVSGLREFLGAVKLHVTPLAKWKTAVQMTAIALLFLAGSFTGGLADTLYGVGIVGLWLAAVLTVATGIDYFARAMGYLAGKGA</sequence>
<evidence type="ECO:0000256" key="15">
    <source>
        <dbReference type="ARBA" id="ARBA00048586"/>
    </source>
</evidence>
<dbReference type="PROSITE" id="PS00379">
    <property type="entry name" value="CDP_ALCOHOL_P_TRANSF"/>
    <property type="match status" value="1"/>
</dbReference>
<evidence type="ECO:0000313" key="19">
    <source>
        <dbReference type="EMBL" id="QDL93693.1"/>
    </source>
</evidence>
<comment type="subcellular location">
    <subcellularLocation>
        <location evidence="1">Membrane</location>
        <topology evidence="1">Multi-pass membrane protein</topology>
    </subcellularLocation>
</comment>
<keyword evidence="12 18" id="KW-0472">Membrane</keyword>
<dbReference type="InterPro" id="IPR000462">
    <property type="entry name" value="CDP-OH_P_trans"/>
</dbReference>
<dbReference type="Proteomes" id="UP000305888">
    <property type="component" value="Chromosome"/>
</dbReference>
<evidence type="ECO:0000256" key="4">
    <source>
        <dbReference type="ARBA" id="ARBA00010441"/>
    </source>
</evidence>
<evidence type="ECO:0000256" key="3">
    <source>
        <dbReference type="ARBA" id="ARBA00005189"/>
    </source>
</evidence>
<keyword evidence="14" id="KW-1208">Phospholipid metabolism</keyword>